<dbReference type="OrthoDB" id="1932706at2759"/>
<evidence type="ECO:0000256" key="2">
    <source>
        <dbReference type="ARBA" id="ARBA00022737"/>
    </source>
</evidence>
<protein>
    <submittedName>
        <fullName evidence="3">13005_t:CDS:1</fullName>
    </submittedName>
</protein>
<evidence type="ECO:0000256" key="1">
    <source>
        <dbReference type="ARBA" id="ARBA00022441"/>
    </source>
</evidence>
<reference evidence="3" key="1">
    <citation type="submission" date="2021-06" db="EMBL/GenBank/DDBJ databases">
        <authorList>
            <person name="Kallberg Y."/>
            <person name="Tangrot J."/>
            <person name="Rosling A."/>
        </authorList>
    </citation>
    <scope>NUCLEOTIDE SEQUENCE</scope>
    <source>
        <strain evidence="3">UK204</strain>
    </source>
</reference>
<proteinExistence type="predicted"/>
<feature type="non-terminal residue" evidence="3">
    <location>
        <position position="1"/>
    </location>
</feature>
<sequence length="345" mass="39011">GINSINSQSTSFIPTKRFEHSATLIDDKLYILGGLSLSSNLPNVTIGKEFFYLDFSTSFDNQKLIWKDLTNINKVPSHCDSATANGGLKNTLVLFGGFKFINVKMDLVYMYDTKKNSWDIPTIEGNEPNRTRALFASINDLGKIYYFGGSFNDSVVFDMVILDTINFRWRRGSLIHAPISREDYGSTILPNQIIVYLGGVYKDQENLYNHSMNDVYLYDTVNNIWTTKRIIIFGGLTVKENTDSLYVLNLTNYVWSIPIVTGKAPSNRDGHRANVIGKYMVISFGNGYNHEFESDILLLDISNNDEYEWTNLFDRSSIPIQVDTPTTPKYSDNKFPLIGAIIGLA</sequence>
<dbReference type="Gene3D" id="2.120.10.80">
    <property type="entry name" value="Kelch-type beta propeller"/>
    <property type="match status" value="2"/>
</dbReference>
<dbReference type="Proteomes" id="UP000789570">
    <property type="component" value="Unassembled WGS sequence"/>
</dbReference>
<keyword evidence="1" id="KW-0880">Kelch repeat</keyword>
<evidence type="ECO:0000313" key="4">
    <source>
        <dbReference type="Proteomes" id="UP000789570"/>
    </source>
</evidence>
<organism evidence="3 4">
    <name type="scientific">Funneliformis caledonium</name>
    <dbReference type="NCBI Taxonomy" id="1117310"/>
    <lineage>
        <taxon>Eukaryota</taxon>
        <taxon>Fungi</taxon>
        <taxon>Fungi incertae sedis</taxon>
        <taxon>Mucoromycota</taxon>
        <taxon>Glomeromycotina</taxon>
        <taxon>Glomeromycetes</taxon>
        <taxon>Glomerales</taxon>
        <taxon>Glomeraceae</taxon>
        <taxon>Funneliformis</taxon>
    </lineage>
</organism>
<keyword evidence="2" id="KW-0677">Repeat</keyword>
<dbReference type="InterPro" id="IPR015915">
    <property type="entry name" value="Kelch-typ_b-propeller"/>
</dbReference>
<dbReference type="AlphaFoldDB" id="A0A9N9I771"/>
<accession>A0A9N9I771</accession>
<dbReference type="Pfam" id="PF24681">
    <property type="entry name" value="Kelch_KLHDC2_KLHL20_DRC7"/>
    <property type="match status" value="2"/>
</dbReference>
<dbReference type="EMBL" id="CAJVPQ010010401">
    <property type="protein sequence ID" value="CAG8722279.1"/>
    <property type="molecule type" value="Genomic_DNA"/>
</dbReference>
<dbReference type="SUPFAM" id="SSF117281">
    <property type="entry name" value="Kelch motif"/>
    <property type="match status" value="1"/>
</dbReference>
<gene>
    <name evidence="3" type="ORF">FCALED_LOCUS14449</name>
</gene>
<feature type="non-terminal residue" evidence="3">
    <location>
        <position position="345"/>
    </location>
</feature>
<comment type="caution">
    <text evidence="3">The sequence shown here is derived from an EMBL/GenBank/DDBJ whole genome shotgun (WGS) entry which is preliminary data.</text>
</comment>
<dbReference type="PANTHER" id="PTHR46093:SF18">
    <property type="entry name" value="FIBRONECTIN TYPE-III DOMAIN-CONTAINING PROTEIN"/>
    <property type="match status" value="1"/>
</dbReference>
<keyword evidence="4" id="KW-1185">Reference proteome</keyword>
<name>A0A9N9I771_9GLOM</name>
<dbReference type="PANTHER" id="PTHR46093">
    <property type="entry name" value="ACYL-COA-BINDING DOMAIN-CONTAINING PROTEIN 5"/>
    <property type="match status" value="1"/>
</dbReference>
<evidence type="ECO:0000313" key="3">
    <source>
        <dbReference type="EMBL" id="CAG8722279.1"/>
    </source>
</evidence>